<evidence type="ECO:0000256" key="1">
    <source>
        <dbReference type="ARBA" id="ARBA00013332"/>
    </source>
</evidence>
<dbReference type="SMART" id="SM00448">
    <property type="entry name" value="REC"/>
    <property type="match status" value="1"/>
</dbReference>
<dbReference type="RefSeq" id="WP_011524853.1">
    <property type="nucleotide sequence ID" value="NC_008009.1"/>
</dbReference>
<feature type="modified residue" description="4-aspartylphosphate" evidence="8">
    <location>
        <position position="52"/>
    </location>
</feature>
<dbReference type="OrthoDB" id="9790442at2"/>
<dbReference type="InterPro" id="IPR001789">
    <property type="entry name" value="Sig_transdc_resp-reg_receiver"/>
</dbReference>
<dbReference type="GO" id="GO:0000156">
    <property type="term" value="F:phosphorelay response regulator activity"/>
    <property type="evidence" value="ECO:0007669"/>
    <property type="project" value="TreeGrafter"/>
</dbReference>
<sequence length="226" mass="25678">MDRILVIEDDATVQKALRRTFESAGFEVVVAPDGATAVQTFQATSPRAVLLDLRLPGKSGQDICREIRGFSPNVPILVLSAASDVVDKVLLLELGADDYVTKPFSPRELLARVRTALRRLIPSIDKQEVYNFDEIQVDFGKMELLRSGQPVALTPQEFKMLRFFLNNKDRVVSRNELLNEVWGYHSYPTTRTVDTHILRLRQKLERDPADPIHFRTVHGTGYKFVE</sequence>
<evidence type="ECO:0000313" key="13">
    <source>
        <dbReference type="Proteomes" id="UP000002432"/>
    </source>
</evidence>
<dbReference type="PANTHER" id="PTHR48111">
    <property type="entry name" value="REGULATOR OF RPOS"/>
    <property type="match status" value="1"/>
</dbReference>
<dbReference type="InterPro" id="IPR011006">
    <property type="entry name" value="CheY-like_superfamily"/>
</dbReference>
<evidence type="ECO:0000256" key="4">
    <source>
        <dbReference type="ARBA" id="ARBA00023015"/>
    </source>
</evidence>
<evidence type="ECO:0000256" key="5">
    <source>
        <dbReference type="ARBA" id="ARBA00023125"/>
    </source>
</evidence>
<dbReference type="PROSITE" id="PS50110">
    <property type="entry name" value="RESPONSE_REGULATORY"/>
    <property type="match status" value="1"/>
</dbReference>
<evidence type="ECO:0000256" key="3">
    <source>
        <dbReference type="ARBA" id="ARBA00023012"/>
    </source>
</evidence>
<keyword evidence="5 9" id="KW-0238">DNA-binding</keyword>
<comment type="function">
    <text evidence="7">This protein is a positive regulator for the phosphate regulon. Transcription of this operon is positively regulated by PhoB and PhoR when phosphate is limited.</text>
</comment>
<dbReference type="CDD" id="cd00383">
    <property type="entry name" value="trans_reg_C"/>
    <property type="match status" value="1"/>
</dbReference>
<feature type="domain" description="Response regulatory" evidence="10">
    <location>
        <begin position="3"/>
        <end position="117"/>
    </location>
</feature>
<dbReference type="SUPFAM" id="SSF52172">
    <property type="entry name" value="CheY-like"/>
    <property type="match status" value="1"/>
</dbReference>
<dbReference type="KEGG" id="aba:Acid345_4054"/>
<evidence type="ECO:0000259" key="11">
    <source>
        <dbReference type="PROSITE" id="PS51755"/>
    </source>
</evidence>
<dbReference type="GO" id="GO:0006355">
    <property type="term" value="P:regulation of DNA-templated transcription"/>
    <property type="evidence" value="ECO:0007669"/>
    <property type="project" value="InterPro"/>
</dbReference>
<protein>
    <recommendedName>
        <fullName evidence="1">Phosphate regulon transcriptional regulatory protein PhoB</fullName>
    </recommendedName>
</protein>
<dbReference type="Gene3D" id="6.10.250.690">
    <property type="match status" value="1"/>
</dbReference>
<dbReference type="eggNOG" id="COG0745">
    <property type="taxonomic scope" value="Bacteria"/>
</dbReference>
<evidence type="ECO:0000259" key="10">
    <source>
        <dbReference type="PROSITE" id="PS50110"/>
    </source>
</evidence>
<dbReference type="EnsemblBacteria" id="ABF43054">
    <property type="protein sequence ID" value="ABF43054"/>
    <property type="gene ID" value="Acid345_4054"/>
</dbReference>
<dbReference type="Proteomes" id="UP000002432">
    <property type="component" value="Chromosome"/>
</dbReference>
<keyword evidence="2 8" id="KW-0597">Phosphoprotein</keyword>
<dbReference type="Gene3D" id="3.40.50.2300">
    <property type="match status" value="1"/>
</dbReference>
<reference evidence="12 13" key="1">
    <citation type="journal article" date="2009" name="Appl. Environ. Microbiol.">
        <title>Three genomes from the phylum Acidobacteria provide insight into the lifestyles of these microorganisms in soils.</title>
        <authorList>
            <person name="Ward N.L."/>
            <person name="Challacombe J.F."/>
            <person name="Janssen P.H."/>
            <person name="Henrissat B."/>
            <person name="Coutinho P.M."/>
            <person name="Wu M."/>
            <person name="Xie G."/>
            <person name="Haft D.H."/>
            <person name="Sait M."/>
            <person name="Badger J."/>
            <person name="Barabote R.D."/>
            <person name="Bradley B."/>
            <person name="Brettin T.S."/>
            <person name="Brinkac L.M."/>
            <person name="Bruce D."/>
            <person name="Creasy T."/>
            <person name="Daugherty S.C."/>
            <person name="Davidsen T.M."/>
            <person name="DeBoy R.T."/>
            <person name="Detter J.C."/>
            <person name="Dodson R.J."/>
            <person name="Durkin A.S."/>
            <person name="Ganapathy A."/>
            <person name="Gwinn-Giglio M."/>
            <person name="Han C.S."/>
            <person name="Khouri H."/>
            <person name="Kiss H."/>
            <person name="Kothari S.P."/>
            <person name="Madupu R."/>
            <person name="Nelson K.E."/>
            <person name="Nelson W.C."/>
            <person name="Paulsen I."/>
            <person name="Penn K."/>
            <person name="Ren Q."/>
            <person name="Rosovitz M.J."/>
            <person name="Selengut J.D."/>
            <person name="Shrivastava S."/>
            <person name="Sullivan S.A."/>
            <person name="Tapia R."/>
            <person name="Thompson L.S."/>
            <person name="Watkins K.L."/>
            <person name="Yang Q."/>
            <person name="Yu C."/>
            <person name="Zafar N."/>
            <person name="Zhou L."/>
            <person name="Kuske C.R."/>
        </authorList>
    </citation>
    <scope>NUCLEOTIDE SEQUENCE [LARGE SCALE GENOMIC DNA]</scope>
    <source>
        <strain evidence="12 13">Ellin345</strain>
    </source>
</reference>
<evidence type="ECO:0000256" key="8">
    <source>
        <dbReference type="PROSITE-ProRule" id="PRU00169"/>
    </source>
</evidence>
<dbReference type="InterPro" id="IPR001867">
    <property type="entry name" value="OmpR/PhoB-type_DNA-bd"/>
</dbReference>
<dbReference type="AlphaFoldDB" id="Q1IJ96"/>
<name>Q1IJ96_KORVE</name>
<dbReference type="SMART" id="SM00862">
    <property type="entry name" value="Trans_reg_C"/>
    <property type="match status" value="1"/>
</dbReference>
<dbReference type="CDD" id="cd17574">
    <property type="entry name" value="REC_OmpR"/>
    <property type="match status" value="1"/>
</dbReference>
<accession>Q1IJ96</accession>
<dbReference type="Pfam" id="PF00072">
    <property type="entry name" value="Response_reg"/>
    <property type="match status" value="1"/>
</dbReference>
<evidence type="ECO:0000256" key="2">
    <source>
        <dbReference type="ARBA" id="ARBA00022553"/>
    </source>
</evidence>
<proteinExistence type="predicted"/>
<evidence type="ECO:0000256" key="6">
    <source>
        <dbReference type="ARBA" id="ARBA00023163"/>
    </source>
</evidence>
<feature type="domain" description="OmpR/PhoB-type" evidence="11">
    <location>
        <begin position="127"/>
        <end position="226"/>
    </location>
</feature>
<dbReference type="InterPro" id="IPR036388">
    <property type="entry name" value="WH-like_DNA-bd_sf"/>
</dbReference>
<dbReference type="Pfam" id="PF00486">
    <property type="entry name" value="Trans_reg_C"/>
    <property type="match status" value="1"/>
</dbReference>
<dbReference type="GO" id="GO:0032993">
    <property type="term" value="C:protein-DNA complex"/>
    <property type="evidence" value="ECO:0007669"/>
    <property type="project" value="TreeGrafter"/>
</dbReference>
<dbReference type="HOGENOM" id="CLU_000445_30_4_0"/>
<organism evidence="12 13">
    <name type="scientific">Koribacter versatilis (strain Ellin345)</name>
    <dbReference type="NCBI Taxonomy" id="204669"/>
    <lineage>
        <taxon>Bacteria</taxon>
        <taxon>Pseudomonadati</taxon>
        <taxon>Acidobacteriota</taxon>
        <taxon>Terriglobia</taxon>
        <taxon>Terriglobales</taxon>
        <taxon>Candidatus Korobacteraceae</taxon>
        <taxon>Candidatus Korobacter</taxon>
    </lineage>
</organism>
<keyword evidence="3" id="KW-0902">Two-component regulatory system</keyword>
<evidence type="ECO:0000256" key="9">
    <source>
        <dbReference type="PROSITE-ProRule" id="PRU01091"/>
    </source>
</evidence>
<keyword evidence="6" id="KW-0804">Transcription</keyword>
<dbReference type="FunFam" id="1.10.10.10:FF:000018">
    <property type="entry name" value="DNA-binding response regulator ResD"/>
    <property type="match status" value="1"/>
</dbReference>
<dbReference type="EMBL" id="CP000360">
    <property type="protein sequence ID" value="ABF43054.1"/>
    <property type="molecule type" value="Genomic_DNA"/>
</dbReference>
<gene>
    <name evidence="12" type="ordered locus">Acid345_4054</name>
</gene>
<dbReference type="PANTHER" id="PTHR48111:SF1">
    <property type="entry name" value="TWO-COMPONENT RESPONSE REGULATOR ORR33"/>
    <property type="match status" value="1"/>
</dbReference>
<dbReference type="GO" id="GO:0000976">
    <property type="term" value="F:transcription cis-regulatory region binding"/>
    <property type="evidence" value="ECO:0007669"/>
    <property type="project" value="TreeGrafter"/>
</dbReference>
<evidence type="ECO:0000313" key="12">
    <source>
        <dbReference type="EMBL" id="ABF43054.1"/>
    </source>
</evidence>
<dbReference type="GO" id="GO:0005829">
    <property type="term" value="C:cytosol"/>
    <property type="evidence" value="ECO:0007669"/>
    <property type="project" value="TreeGrafter"/>
</dbReference>
<dbReference type="STRING" id="204669.Acid345_4054"/>
<dbReference type="InterPro" id="IPR039420">
    <property type="entry name" value="WalR-like"/>
</dbReference>
<evidence type="ECO:0000256" key="7">
    <source>
        <dbReference type="ARBA" id="ARBA00024735"/>
    </source>
</evidence>
<dbReference type="Gene3D" id="1.10.10.10">
    <property type="entry name" value="Winged helix-like DNA-binding domain superfamily/Winged helix DNA-binding domain"/>
    <property type="match status" value="1"/>
</dbReference>
<keyword evidence="4" id="KW-0805">Transcription regulation</keyword>
<feature type="DNA-binding region" description="OmpR/PhoB-type" evidence="9">
    <location>
        <begin position="127"/>
        <end position="226"/>
    </location>
</feature>
<dbReference type="PROSITE" id="PS51755">
    <property type="entry name" value="OMPR_PHOB"/>
    <property type="match status" value="1"/>
</dbReference>
<keyword evidence="13" id="KW-1185">Reference proteome</keyword>